<dbReference type="GO" id="GO:0046872">
    <property type="term" value="F:metal ion binding"/>
    <property type="evidence" value="ECO:0007669"/>
    <property type="project" value="UniProtKB-UniRule"/>
</dbReference>
<feature type="binding site" description="axial binding residue" evidence="19">
    <location>
        <position position="196"/>
    </location>
    <ligand>
        <name>heme b</name>
        <dbReference type="ChEBI" id="CHEBI:60344"/>
        <label>b566</label>
    </ligand>
    <ligandPart>
        <name>Fe</name>
        <dbReference type="ChEBI" id="CHEBI:18248"/>
    </ligandPart>
</feature>
<dbReference type="PROSITE" id="PS51002">
    <property type="entry name" value="CYTB_NTER"/>
    <property type="match status" value="1"/>
</dbReference>
<dbReference type="GO" id="GO:0005743">
    <property type="term" value="C:mitochondrial inner membrane"/>
    <property type="evidence" value="ECO:0007669"/>
    <property type="project" value="UniProtKB-SubCell"/>
</dbReference>
<dbReference type="SUPFAM" id="SSF81648">
    <property type="entry name" value="a domain/subunit of cytochrome bc1 complex (Ubiquinol-cytochrome c reductase)"/>
    <property type="match status" value="1"/>
</dbReference>
<dbReference type="CDD" id="cd00284">
    <property type="entry name" value="Cytochrome_b_N"/>
    <property type="match status" value="1"/>
</dbReference>
<dbReference type="Pfam" id="PF00032">
    <property type="entry name" value="Cytochrom_B_C"/>
    <property type="match status" value="1"/>
</dbReference>
<evidence type="ECO:0000256" key="16">
    <source>
        <dbReference type="ARBA" id="ARBA00023136"/>
    </source>
</evidence>
<dbReference type="InterPro" id="IPR048260">
    <property type="entry name" value="Cytochrome_b_C_euk/bac"/>
</dbReference>
<feature type="transmembrane region" description="Helical" evidence="20">
    <location>
        <begin position="346"/>
        <end position="365"/>
    </location>
</feature>
<evidence type="ECO:0000259" key="22">
    <source>
        <dbReference type="PROSITE" id="PS51003"/>
    </source>
</evidence>
<comment type="subunit">
    <text evidence="3">The cytochrome bc1 complex contains 3 respiratory subunits (MT-CYB, CYC1 and UQCRFS1), 2 core proteins (UQCRC1 and UQCRC2) and probably 6 low-molecular weight proteins.</text>
</comment>
<keyword evidence="5 20" id="KW-0813">Transport</keyword>
<organism evidence="23">
    <name type="scientific">Myloplus rubripinnis</name>
    <name type="common">redhook myleus</name>
    <dbReference type="NCBI Taxonomy" id="42550"/>
    <lineage>
        <taxon>Eukaryota</taxon>
        <taxon>Metazoa</taxon>
        <taxon>Chordata</taxon>
        <taxon>Craniata</taxon>
        <taxon>Vertebrata</taxon>
        <taxon>Euteleostomi</taxon>
        <taxon>Actinopterygii</taxon>
        <taxon>Neopterygii</taxon>
        <taxon>Teleostei</taxon>
        <taxon>Ostariophysi</taxon>
        <taxon>Characiformes</taxon>
        <taxon>Characoidei</taxon>
        <taxon>Myloplus</taxon>
    </lineage>
</organism>
<evidence type="ECO:0000256" key="20">
    <source>
        <dbReference type="RuleBase" id="RU362117"/>
    </source>
</evidence>
<keyword evidence="12 20" id="KW-1133">Transmembrane helix</keyword>
<evidence type="ECO:0000256" key="9">
    <source>
        <dbReference type="ARBA" id="ARBA00022723"/>
    </source>
</evidence>
<keyword evidence="13 19" id="KW-0408">Iron</keyword>
<dbReference type="PANTHER" id="PTHR19271:SF16">
    <property type="entry name" value="CYTOCHROME B"/>
    <property type="match status" value="1"/>
</dbReference>
<keyword evidence="14" id="KW-0830">Ubiquinone</keyword>
<keyword evidence="8 20" id="KW-0812">Transmembrane</keyword>
<dbReference type="GO" id="GO:0045275">
    <property type="term" value="C:respiratory chain complex III"/>
    <property type="evidence" value="ECO:0007669"/>
    <property type="project" value="InterPro"/>
</dbReference>
<evidence type="ECO:0000256" key="18">
    <source>
        <dbReference type="PIRSR" id="PIRSR038885-1"/>
    </source>
</evidence>
<dbReference type="FunFam" id="1.20.810.10:FF:000002">
    <property type="entry name" value="Cytochrome b"/>
    <property type="match status" value="1"/>
</dbReference>
<comment type="similarity">
    <text evidence="17 20">Belongs to the cytochrome b family.</text>
</comment>
<sequence length="380" mass="42370">MASLRKTHPLLKIANDALIDLPAPSNISAWWNFGSLLLLCLIMQILTGLFLAMHYTSDISTAFSSVAHICRDVNYGWLIRNMHANGASFFFICIYLHIGRGLYYGSYLYKETWNIGVVLLLLVMMTAFVGYVLPWGQMSFWGATVITNLLSAVPYVGDALVQWIWGGFSVDNATLTRFFAFHFLLPFAIIAATALHALFLHETGSNNPTGLNSDADKISFHPYFSYKDLLGFAILLVALTSLALFSPNLLGDPENFTPANPLVTPPHIKPEWYFLFAYAILRSIPNKLGGVLALLFSILILMLVPLLHTSKQQGLTFRPIAQFLFWALVADVMILTWIGGMPVEHPFIIIGQIASILYFALFLIFNPLAGLLENKSLNWS</sequence>
<evidence type="ECO:0000256" key="14">
    <source>
        <dbReference type="ARBA" id="ARBA00023075"/>
    </source>
</evidence>
<proteinExistence type="inferred from homology"/>
<feature type="binding site" description="axial binding residue" evidence="19">
    <location>
        <position position="83"/>
    </location>
    <ligand>
        <name>heme b</name>
        <dbReference type="ChEBI" id="CHEBI:60344"/>
        <label>b562</label>
    </ligand>
    <ligandPart>
        <name>Fe</name>
        <dbReference type="ChEBI" id="CHEBI:18248"/>
    </ligandPart>
</feature>
<evidence type="ECO:0000256" key="4">
    <source>
        <dbReference type="ARBA" id="ARBA00013531"/>
    </source>
</evidence>
<evidence type="ECO:0000256" key="17">
    <source>
        <dbReference type="ARBA" id="ARBA00061233"/>
    </source>
</evidence>
<comment type="cofactor">
    <cofactor evidence="19">
        <name>heme</name>
        <dbReference type="ChEBI" id="CHEBI:30413"/>
    </cofactor>
    <text evidence="19">Binds 2 heme groups non-covalently.</text>
</comment>
<comment type="subcellular location">
    <subcellularLocation>
        <location evidence="2">Mitochondrion inner membrane</location>
        <topology evidence="2">Multi-pass membrane protein</topology>
    </subcellularLocation>
</comment>
<dbReference type="InterPro" id="IPR036150">
    <property type="entry name" value="Cyt_b/b6_C_sf"/>
</dbReference>
<gene>
    <name evidence="23" type="primary">CYTB</name>
</gene>
<dbReference type="GO" id="GO:0016491">
    <property type="term" value="F:oxidoreductase activity"/>
    <property type="evidence" value="ECO:0007669"/>
    <property type="project" value="UniProtKB-UniRule"/>
</dbReference>
<geneLocation type="mitochondrion" evidence="23"/>
<dbReference type="SUPFAM" id="SSF81342">
    <property type="entry name" value="Transmembrane di-heme cytochromes"/>
    <property type="match status" value="1"/>
</dbReference>
<dbReference type="RefSeq" id="YP_009509682.1">
    <property type="nucleotide sequence ID" value="NC_039115.1"/>
</dbReference>
<name>A0A345AI53_9TELE</name>
<keyword evidence="9 19" id="KW-0479">Metal-binding</keyword>
<comment type="cofactor">
    <cofactor evidence="20">
        <name>heme b</name>
        <dbReference type="ChEBI" id="CHEBI:60344"/>
    </cofactor>
    <text evidence="20">Binds 2 heme groups non-covalently.</text>
</comment>
<dbReference type="InterPro" id="IPR027387">
    <property type="entry name" value="Cytb/b6-like_sf"/>
</dbReference>
<feature type="transmembrane region" description="Helical" evidence="20">
    <location>
        <begin position="229"/>
        <end position="250"/>
    </location>
</feature>
<keyword evidence="15 20" id="KW-0496">Mitochondrion</keyword>
<evidence type="ECO:0000256" key="5">
    <source>
        <dbReference type="ARBA" id="ARBA00022448"/>
    </source>
</evidence>
<feature type="transmembrane region" description="Helical" evidence="20">
    <location>
        <begin position="288"/>
        <end position="308"/>
    </location>
</feature>
<dbReference type="AlphaFoldDB" id="A0A345AI53"/>
<dbReference type="GeneID" id="37621494"/>
<dbReference type="InterPro" id="IPR048259">
    <property type="entry name" value="Cytochrome_b_N_euk/bac"/>
</dbReference>
<dbReference type="PANTHER" id="PTHR19271">
    <property type="entry name" value="CYTOCHROME B"/>
    <property type="match status" value="1"/>
</dbReference>
<dbReference type="CDD" id="cd00290">
    <property type="entry name" value="cytochrome_b_C"/>
    <property type="match status" value="1"/>
</dbReference>
<feature type="transmembrane region" description="Helical" evidence="20">
    <location>
        <begin position="178"/>
        <end position="200"/>
    </location>
</feature>
<feature type="binding site" description="axial binding residue" evidence="19">
    <location>
        <position position="182"/>
    </location>
    <ligand>
        <name>heme b</name>
        <dbReference type="ChEBI" id="CHEBI:60344"/>
        <label>b562</label>
    </ligand>
    <ligandPart>
        <name>Fe</name>
        <dbReference type="ChEBI" id="CHEBI:18248"/>
    </ligandPart>
</feature>
<feature type="transmembrane region" description="Helical" evidence="20">
    <location>
        <begin position="113"/>
        <end position="133"/>
    </location>
</feature>
<keyword evidence="11 20" id="KW-0249">Electron transport</keyword>
<feature type="binding site" evidence="18">
    <location>
        <position position="201"/>
    </location>
    <ligand>
        <name>a ubiquinone</name>
        <dbReference type="ChEBI" id="CHEBI:16389"/>
    </ligand>
</feature>
<feature type="transmembrane region" description="Helical" evidence="20">
    <location>
        <begin position="145"/>
        <end position="166"/>
    </location>
</feature>
<dbReference type="Gene3D" id="1.20.810.10">
    <property type="entry name" value="Cytochrome Bc1 Complex, Chain C"/>
    <property type="match status" value="1"/>
</dbReference>
<evidence type="ECO:0000256" key="13">
    <source>
        <dbReference type="ARBA" id="ARBA00023004"/>
    </source>
</evidence>
<evidence type="ECO:0000259" key="21">
    <source>
        <dbReference type="PROSITE" id="PS51002"/>
    </source>
</evidence>
<feature type="transmembrane region" description="Helical" evidence="20">
    <location>
        <begin position="30"/>
        <end position="52"/>
    </location>
</feature>
<keyword evidence="16 20" id="KW-0472">Membrane</keyword>
<evidence type="ECO:0000256" key="15">
    <source>
        <dbReference type="ARBA" id="ARBA00023128"/>
    </source>
</evidence>
<dbReference type="EMBL" id="MH358336">
    <property type="protein sequence ID" value="AXF36089.1"/>
    <property type="molecule type" value="Genomic_DNA"/>
</dbReference>
<dbReference type="PIRSF" id="PIRSF038885">
    <property type="entry name" value="COB"/>
    <property type="match status" value="1"/>
</dbReference>
<evidence type="ECO:0000256" key="10">
    <source>
        <dbReference type="ARBA" id="ARBA00022792"/>
    </source>
</evidence>
<reference evidence="23" key="1">
    <citation type="submission" date="2018-05" db="EMBL/GenBank/DDBJ databases">
        <authorList>
            <person name="Lanie J.A."/>
            <person name="Ng W.-L."/>
            <person name="Kazmierczak K.M."/>
            <person name="Andrzejewski T.M."/>
            <person name="Davidsen T.M."/>
            <person name="Wayne K.J."/>
            <person name="Tettelin H."/>
            <person name="Glass J.I."/>
            <person name="Rusch D."/>
            <person name="Podicherti R."/>
            <person name="Tsui H.-C.T."/>
            <person name="Winkler M.E."/>
        </authorList>
    </citation>
    <scope>NUCLEOTIDE SEQUENCE</scope>
</reference>
<accession>A0A345AI53</accession>
<dbReference type="PROSITE" id="PS51003">
    <property type="entry name" value="CYTB_CTER"/>
    <property type="match status" value="1"/>
</dbReference>
<dbReference type="Pfam" id="PF00033">
    <property type="entry name" value="Cytochrome_B"/>
    <property type="match status" value="1"/>
</dbReference>
<feature type="transmembrane region" description="Helical" evidence="20">
    <location>
        <begin position="87"/>
        <end position="107"/>
    </location>
</feature>
<dbReference type="GO" id="GO:0008121">
    <property type="term" value="F:quinol-cytochrome-c reductase activity"/>
    <property type="evidence" value="ECO:0007669"/>
    <property type="project" value="InterPro"/>
</dbReference>
<feature type="domain" description="Cytochrome b/b6 N-terminal region profile" evidence="21">
    <location>
        <begin position="1"/>
        <end position="209"/>
    </location>
</feature>
<feature type="domain" description="Cytochrome b/b6 C-terminal region profile" evidence="22">
    <location>
        <begin position="210"/>
        <end position="380"/>
    </location>
</feature>
<evidence type="ECO:0000256" key="7">
    <source>
        <dbReference type="ARBA" id="ARBA00022660"/>
    </source>
</evidence>
<dbReference type="GO" id="GO:0006122">
    <property type="term" value="P:mitochondrial electron transport, ubiquinol to cytochrome c"/>
    <property type="evidence" value="ECO:0007669"/>
    <property type="project" value="TreeGrafter"/>
</dbReference>
<evidence type="ECO:0000256" key="12">
    <source>
        <dbReference type="ARBA" id="ARBA00022989"/>
    </source>
</evidence>
<comment type="function">
    <text evidence="1 20">Component of the ubiquinol-cytochrome c reductase complex (complex III or cytochrome b-c1 complex) that is part of the mitochondrial respiratory chain. The b-c1 complex mediates electron transfer from ubiquinol to cytochrome c. Contributes to the generation of a proton gradient across the mitochondrial membrane that is then used for ATP synthesis.</text>
</comment>
<evidence type="ECO:0000256" key="8">
    <source>
        <dbReference type="ARBA" id="ARBA00022692"/>
    </source>
</evidence>
<evidence type="ECO:0000256" key="3">
    <source>
        <dbReference type="ARBA" id="ARBA00011660"/>
    </source>
</evidence>
<evidence type="ECO:0000256" key="6">
    <source>
        <dbReference type="ARBA" id="ARBA00022617"/>
    </source>
</evidence>
<evidence type="ECO:0000256" key="1">
    <source>
        <dbReference type="ARBA" id="ARBA00002566"/>
    </source>
</evidence>
<keyword evidence="7 20" id="KW-0679">Respiratory chain</keyword>
<evidence type="ECO:0000256" key="2">
    <source>
        <dbReference type="ARBA" id="ARBA00004448"/>
    </source>
</evidence>
<keyword evidence="6 19" id="KW-0349">Heme</keyword>
<dbReference type="InterPro" id="IPR016174">
    <property type="entry name" value="Di-haem_cyt_TM"/>
</dbReference>
<dbReference type="InterPro" id="IPR005798">
    <property type="entry name" value="Cyt_b/b6_C"/>
</dbReference>
<evidence type="ECO:0000313" key="23">
    <source>
        <dbReference type="EMBL" id="AXF36089.1"/>
    </source>
</evidence>
<evidence type="ECO:0000256" key="11">
    <source>
        <dbReference type="ARBA" id="ARBA00022982"/>
    </source>
</evidence>
<dbReference type="InterPro" id="IPR005797">
    <property type="entry name" value="Cyt_b/b6_N"/>
</dbReference>
<protein>
    <recommendedName>
        <fullName evidence="4 20">Cytochrome b</fullName>
    </recommendedName>
</protein>
<keyword evidence="10" id="KW-0999">Mitochondrion inner membrane</keyword>
<dbReference type="InterPro" id="IPR030689">
    <property type="entry name" value="Cytochrome_b"/>
</dbReference>
<dbReference type="CTD" id="4519"/>
<evidence type="ECO:0000256" key="19">
    <source>
        <dbReference type="PIRSR" id="PIRSR038885-2"/>
    </source>
</evidence>
<feature type="transmembrane region" description="Helical" evidence="20">
    <location>
        <begin position="320"/>
        <end position="340"/>
    </location>
</feature>
<feature type="binding site" description="axial binding residue" evidence="19">
    <location>
        <position position="97"/>
    </location>
    <ligand>
        <name>heme b</name>
        <dbReference type="ChEBI" id="CHEBI:60344"/>
        <label>b566</label>
    </ligand>
    <ligandPart>
        <name>Fe</name>
        <dbReference type="ChEBI" id="CHEBI:18248"/>
    </ligandPart>
</feature>